<protein>
    <submittedName>
        <fullName evidence="2">Uncharacterized protein</fullName>
    </submittedName>
</protein>
<evidence type="ECO:0000256" key="1">
    <source>
        <dbReference type="SAM" id="MobiDB-lite"/>
    </source>
</evidence>
<feature type="compositionally biased region" description="Acidic residues" evidence="1">
    <location>
        <begin position="52"/>
        <end position="81"/>
    </location>
</feature>
<organism evidence="2 3">
    <name type="scientific">Guyanagaster necrorhizus</name>
    <dbReference type="NCBI Taxonomy" id="856835"/>
    <lineage>
        <taxon>Eukaryota</taxon>
        <taxon>Fungi</taxon>
        <taxon>Dikarya</taxon>
        <taxon>Basidiomycota</taxon>
        <taxon>Agaricomycotina</taxon>
        <taxon>Agaricomycetes</taxon>
        <taxon>Agaricomycetidae</taxon>
        <taxon>Agaricales</taxon>
        <taxon>Marasmiineae</taxon>
        <taxon>Physalacriaceae</taxon>
        <taxon>Guyanagaster</taxon>
    </lineage>
</organism>
<evidence type="ECO:0000313" key="3">
    <source>
        <dbReference type="Proteomes" id="UP000812287"/>
    </source>
</evidence>
<feature type="compositionally biased region" description="Acidic residues" evidence="1">
    <location>
        <begin position="14"/>
        <end position="36"/>
    </location>
</feature>
<sequence length="210" mass="23482">QEMDLDSESKHEDADDDDDEAMDISDDDNDEGMDVDNGDRARVDGDESGNGADDETSCVDDSDDFDEEDFLYEGDDSDSDESQCTIPATPTSKAQIVDFAIIVTMSKKATIGKTHQHRAWSKVTSQSVPFIAEIKRFPSRRIAVNDLREEIALNISYACDQVILHALLVTNITRYTRVAPRWSQMVKLESAASNARMKEFGRRIYRSISG</sequence>
<comment type="caution">
    <text evidence="2">The sequence shown here is derived from an EMBL/GenBank/DDBJ whole genome shotgun (WGS) entry which is preliminary data.</text>
</comment>
<keyword evidence="3" id="KW-1185">Reference proteome</keyword>
<dbReference type="RefSeq" id="XP_043040910.1">
    <property type="nucleotide sequence ID" value="XM_043186090.1"/>
</dbReference>
<accession>A0A9P8ATN9</accession>
<evidence type="ECO:0000313" key="2">
    <source>
        <dbReference type="EMBL" id="KAG7447410.1"/>
    </source>
</evidence>
<feature type="region of interest" description="Disordered" evidence="1">
    <location>
        <begin position="1"/>
        <end position="89"/>
    </location>
</feature>
<dbReference type="Proteomes" id="UP000812287">
    <property type="component" value="Unassembled WGS sequence"/>
</dbReference>
<dbReference type="EMBL" id="MU250532">
    <property type="protein sequence ID" value="KAG7447410.1"/>
    <property type="molecule type" value="Genomic_DNA"/>
</dbReference>
<dbReference type="AlphaFoldDB" id="A0A9P8ATN9"/>
<proteinExistence type="predicted"/>
<dbReference type="GeneID" id="66108387"/>
<feature type="non-terminal residue" evidence="2">
    <location>
        <position position="1"/>
    </location>
</feature>
<name>A0A9P8ATN9_9AGAR</name>
<reference evidence="2" key="1">
    <citation type="submission" date="2020-11" db="EMBL/GenBank/DDBJ databases">
        <title>Adaptations for nitrogen fixation in a non-lichenized fungal sporocarp promotes dispersal by wood-feeding termites.</title>
        <authorList>
            <consortium name="DOE Joint Genome Institute"/>
            <person name="Koch R.A."/>
            <person name="Yoon G."/>
            <person name="Arayal U."/>
            <person name="Lail K."/>
            <person name="Amirebrahimi M."/>
            <person name="Labutti K."/>
            <person name="Lipzen A."/>
            <person name="Riley R."/>
            <person name="Barry K."/>
            <person name="Henrissat B."/>
            <person name="Grigoriev I.V."/>
            <person name="Herr J.R."/>
            <person name="Aime M.C."/>
        </authorList>
    </citation>
    <scope>NUCLEOTIDE SEQUENCE</scope>
    <source>
        <strain evidence="2">MCA 3950</strain>
    </source>
</reference>
<gene>
    <name evidence="2" type="ORF">BT62DRAFT_931250</name>
</gene>